<name>A0A5J4SYX3_9ZZZZ</name>
<proteinExistence type="predicted"/>
<comment type="caution">
    <text evidence="1">The sequence shown here is derived from an EMBL/GenBank/DDBJ whole genome shotgun (WGS) entry which is preliminary data.</text>
</comment>
<organism evidence="1">
    <name type="scientific">termite gut metagenome</name>
    <dbReference type="NCBI Taxonomy" id="433724"/>
    <lineage>
        <taxon>unclassified sequences</taxon>
        <taxon>metagenomes</taxon>
        <taxon>organismal metagenomes</taxon>
    </lineage>
</organism>
<accession>A0A5J4SYX3</accession>
<reference evidence="1" key="1">
    <citation type="submission" date="2019-03" db="EMBL/GenBank/DDBJ databases">
        <title>Single cell metagenomics reveals metabolic interactions within the superorganism composed of flagellate Streblomastix strix and complex community of Bacteroidetes bacteria on its surface.</title>
        <authorList>
            <person name="Treitli S.C."/>
            <person name="Kolisko M."/>
            <person name="Husnik F."/>
            <person name="Keeling P."/>
            <person name="Hampl V."/>
        </authorList>
    </citation>
    <scope>NUCLEOTIDE SEQUENCE</scope>
    <source>
        <strain evidence="1">STM</strain>
    </source>
</reference>
<dbReference type="AlphaFoldDB" id="A0A5J4SYX3"/>
<dbReference type="EMBL" id="SNRY01000016">
    <property type="protein sequence ID" value="KAA6351214.1"/>
    <property type="molecule type" value="Genomic_DNA"/>
</dbReference>
<protein>
    <recommendedName>
        <fullName evidence="2">BIG2 domain-containing protein</fullName>
    </recommendedName>
</protein>
<sequence>MSIILSLGGKSRRKNTSTGGVLPLEMEVVYPETLSARSNDFRITATILPAGAIQEVTYQTEGASLTVQENGYIQVAGTGISQVTVRSVRNPVLKKQLSIEVLNQPVRFTGIGAFRLTSSGGIRMI</sequence>
<gene>
    <name evidence="1" type="ORF">EZS27_001360</name>
</gene>
<evidence type="ECO:0000313" key="1">
    <source>
        <dbReference type="EMBL" id="KAA6351214.1"/>
    </source>
</evidence>
<evidence type="ECO:0008006" key="2">
    <source>
        <dbReference type="Google" id="ProtNLM"/>
    </source>
</evidence>